<dbReference type="InterPro" id="IPR038546">
    <property type="entry name" value="Hen1_N_sf"/>
</dbReference>
<evidence type="ECO:0000256" key="11">
    <source>
        <dbReference type="ARBA" id="ARBA00035025"/>
    </source>
</evidence>
<protein>
    <recommendedName>
        <fullName evidence="3">Small RNA 2'-O-methyltransferase</fullName>
        <ecNumber evidence="11">2.1.1.386</ecNumber>
    </recommendedName>
</protein>
<dbReference type="KEGG" id="whr:OG579_14075"/>
<dbReference type="Gene3D" id="3.40.50.150">
    <property type="entry name" value="Vaccinia Virus protein VP39"/>
    <property type="match status" value="1"/>
</dbReference>
<dbReference type="InterPro" id="IPR013217">
    <property type="entry name" value="Methyltransf_12"/>
</dbReference>
<dbReference type="EMBL" id="CP108021">
    <property type="protein sequence ID" value="WUM18854.1"/>
    <property type="molecule type" value="Genomic_DNA"/>
</dbReference>
<name>A0AAU4JYI8_9NOCA</name>
<dbReference type="GO" id="GO:0001510">
    <property type="term" value="P:RNA methylation"/>
    <property type="evidence" value="ECO:0007669"/>
    <property type="project" value="InterPro"/>
</dbReference>
<dbReference type="AlphaFoldDB" id="A0AAU4JYI8"/>
<evidence type="ECO:0000256" key="8">
    <source>
        <dbReference type="ARBA" id="ARBA00022842"/>
    </source>
</evidence>
<keyword evidence="8" id="KW-0460">Magnesium</keyword>
<gene>
    <name evidence="15" type="ORF">OG579_14075</name>
</gene>
<dbReference type="EC" id="2.1.1.386" evidence="11"/>
<dbReference type="InterPro" id="IPR026610">
    <property type="entry name" value="Hen1"/>
</dbReference>
<accession>A0AAU4JYI8</accession>
<evidence type="ECO:0000259" key="14">
    <source>
        <dbReference type="Pfam" id="PF12623"/>
    </source>
</evidence>
<organism evidence="15 16">
    <name type="scientific">Williamsia herbipolensis</name>
    <dbReference type="NCBI Taxonomy" id="1603258"/>
    <lineage>
        <taxon>Bacteria</taxon>
        <taxon>Bacillati</taxon>
        <taxon>Actinomycetota</taxon>
        <taxon>Actinomycetes</taxon>
        <taxon>Mycobacteriales</taxon>
        <taxon>Nocardiaceae</taxon>
        <taxon>Williamsia</taxon>
    </lineage>
</organism>
<evidence type="ECO:0000313" key="16">
    <source>
        <dbReference type="Proteomes" id="UP001432128"/>
    </source>
</evidence>
<dbReference type="CDD" id="cd02440">
    <property type="entry name" value="AdoMet_MTases"/>
    <property type="match status" value="1"/>
</dbReference>
<comment type="cofactor">
    <cofactor evidence="1">
        <name>Mg(2+)</name>
        <dbReference type="ChEBI" id="CHEBI:18420"/>
    </cofactor>
</comment>
<evidence type="ECO:0000256" key="3">
    <source>
        <dbReference type="ARBA" id="ARBA00021330"/>
    </source>
</evidence>
<proteinExistence type="inferred from homology"/>
<feature type="domain" description="Hen1 N-terminal" evidence="14">
    <location>
        <begin position="1"/>
        <end position="243"/>
    </location>
</feature>
<keyword evidence="9" id="KW-0694">RNA-binding</keyword>
<dbReference type="SUPFAM" id="SSF53335">
    <property type="entry name" value="S-adenosyl-L-methionine-dependent methyltransferases"/>
    <property type="match status" value="1"/>
</dbReference>
<dbReference type="PANTHER" id="PTHR21404:SF3">
    <property type="entry name" value="SMALL RNA 2'-O-METHYLTRANSFERASE"/>
    <property type="match status" value="1"/>
</dbReference>
<evidence type="ECO:0000313" key="15">
    <source>
        <dbReference type="EMBL" id="WUM18854.1"/>
    </source>
</evidence>
<dbReference type="Gene3D" id="3.30.1610.20">
    <property type="entry name" value="Hen1, N-terminal domain"/>
    <property type="match status" value="1"/>
</dbReference>
<dbReference type="InterPro" id="IPR024026">
    <property type="entry name" value="3'-RNA_MeTfrase_Hen1_bac"/>
</dbReference>
<dbReference type="Proteomes" id="UP001432128">
    <property type="component" value="Chromosome"/>
</dbReference>
<keyword evidence="6" id="KW-0949">S-adenosyl-L-methionine</keyword>
<evidence type="ECO:0000256" key="6">
    <source>
        <dbReference type="ARBA" id="ARBA00022691"/>
    </source>
</evidence>
<dbReference type="GO" id="GO:0046872">
    <property type="term" value="F:metal ion binding"/>
    <property type="evidence" value="ECO:0007669"/>
    <property type="project" value="UniProtKB-KW"/>
</dbReference>
<dbReference type="GO" id="GO:0003723">
    <property type="term" value="F:RNA binding"/>
    <property type="evidence" value="ECO:0007669"/>
    <property type="project" value="UniProtKB-KW"/>
</dbReference>
<dbReference type="GO" id="GO:0090486">
    <property type="term" value="F:small RNA 2'-O-methyltransferase activity"/>
    <property type="evidence" value="ECO:0007669"/>
    <property type="project" value="UniProtKB-EC"/>
</dbReference>
<dbReference type="PANTHER" id="PTHR21404">
    <property type="entry name" value="HEN1"/>
    <property type="match status" value="1"/>
</dbReference>
<dbReference type="RefSeq" id="WP_328856436.1">
    <property type="nucleotide sequence ID" value="NZ_CP108021.1"/>
</dbReference>
<evidence type="ECO:0000259" key="13">
    <source>
        <dbReference type="Pfam" id="PF08242"/>
    </source>
</evidence>
<keyword evidence="5" id="KW-0808">Transferase</keyword>
<keyword evidence="10" id="KW-0943">RNA-mediated gene silencing</keyword>
<evidence type="ECO:0000256" key="12">
    <source>
        <dbReference type="ARBA" id="ARBA00048418"/>
    </source>
</evidence>
<evidence type="ECO:0000256" key="4">
    <source>
        <dbReference type="ARBA" id="ARBA00022603"/>
    </source>
</evidence>
<keyword evidence="4" id="KW-0489">Methyltransferase</keyword>
<dbReference type="Pfam" id="PF08242">
    <property type="entry name" value="Methyltransf_12"/>
    <property type="match status" value="1"/>
</dbReference>
<evidence type="ECO:0000256" key="10">
    <source>
        <dbReference type="ARBA" id="ARBA00023158"/>
    </source>
</evidence>
<dbReference type="InterPro" id="IPR024740">
    <property type="entry name" value="Hen1_N"/>
</dbReference>
<comment type="catalytic activity">
    <reaction evidence="12">
        <text>small RNA 3'-end nucleotide + S-adenosyl-L-methionine = small RNA 3'-end 2'-O-methylnucleotide + S-adenosyl-L-homocysteine + H(+)</text>
        <dbReference type="Rhea" id="RHEA:37887"/>
        <dbReference type="Rhea" id="RHEA-COMP:10415"/>
        <dbReference type="Rhea" id="RHEA-COMP:10416"/>
        <dbReference type="ChEBI" id="CHEBI:15378"/>
        <dbReference type="ChEBI" id="CHEBI:57856"/>
        <dbReference type="ChEBI" id="CHEBI:59789"/>
        <dbReference type="ChEBI" id="CHEBI:74896"/>
        <dbReference type="ChEBI" id="CHEBI:74898"/>
        <dbReference type="EC" id="2.1.1.386"/>
    </reaction>
</comment>
<evidence type="ECO:0000256" key="5">
    <source>
        <dbReference type="ARBA" id="ARBA00022679"/>
    </source>
</evidence>
<evidence type="ECO:0000256" key="9">
    <source>
        <dbReference type="ARBA" id="ARBA00022884"/>
    </source>
</evidence>
<reference evidence="15 16" key="1">
    <citation type="submission" date="2022-10" db="EMBL/GenBank/DDBJ databases">
        <title>The complete genomes of actinobacterial strains from the NBC collection.</title>
        <authorList>
            <person name="Joergensen T.S."/>
            <person name="Alvarez Arevalo M."/>
            <person name="Sterndorff E.B."/>
            <person name="Faurdal D."/>
            <person name="Vuksanovic O."/>
            <person name="Mourched A.-S."/>
            <person name="Charusanti P."/>
            <person name="Shaw S."/>
            <person name="Blin K."/>
            <person name="Weber T."/>
        </authorList>
    </citation>
    <scope>NUCLEOTIDE SEQUENCE [LARGE SCALE GENOMIC DNA]</scope>
    <source>
        <strain evidence="15 16">NBC_00319</strain>
    </source>
</reference>
<dbReference type="InterPro" id="IPR029063">
    <property type="entry name" value="SAM-dependent_MTases_sf"/>
</dbReference>
<evidence type="ECO:0000256" key="1">
    <source>
        <dbReference type="ARBA" id="ARBA00001946"/>
    </source>
</evidence>
<feature type="domain" description="Methyltransferase type 12" evidence="13">
    <location>
        <begin position="287"/>
        <end position="388"/>
    </location>
</feature>
<evidence type="ECO:0000256" key="2">
    <source>
        <dbReference type="ARBA" id="ARBA00009026"/>
    </source>
</evidence>
<comment type="similarity">
    <text evidence="2">Belongs to the methyltransferase superfamily. HEN1 family.</text>
</comment>
<dbReference type="Pfam" id="PF12623">
    <property type="entry name" value="Hen1_L"/>
    <property type="match status" value="1"/>
</dbReference>
<keyword evidence="7" id="KW-0479">Metal-binding</keyword>
<sequence>MFLTISARRSPAFDVPSDIGFLLHKHPDRVQSFDVYGGTAQVFYPEVTEDICTVALLLEVDPVALVRGRSGARDGFALGQYINDRPYVASSLLAVAMGKVFRSALNGRCPGHEQLVDRAADLEITLPAVPGDPELVQRLFAPLGWTVAATPVVLDATRPEWGAAPFVSLTLHGTQRLTDALGHLYVLLPVLDDAKHYWVGEREIDKLIRTGGSWLATHPERDLITHRYLARQRGLKEAAIQRLVELDDRPADDAVAEEVVTTVRPLVRDRHDSVLQAVRELQPSSVVDLGCGQGALLASLLEIRGVTSVVGTEVSDSALSTAATRLHTDRMTERQSERLQLLLSSLMYTDDRLEGMDVAVLMEVIEHIDIERLPTVEAAVFGAMRPRAVVVTTPNAEYNVRYPGLAPGAFRHTDHRFEWTRAEFAAWTAATAERYGYSVGLQTVGEVDEIVGSPTQMAVFRVREQLEDAS</sequence>
<dbReference type="NCBIfam" id="TIGR04074">
    <property type="entry name" value="bacter_Hen1"/>
    <property type="match status" value="1"/>
</dbReference>
<evidence type="ECO:0000256" key="7">
    <source>
        <dbReference type="ARBA" id="ARBA00022723"/>
    </source>
</evidence>
<keyword evidence="16" id="KW-1185">Reference proteome</keyword>
<dbReference type="GO" id="GO:0031047">
    <property type="term" value="P:regulatory ncRNA-mediated gene silencing"/>
    <property type="evidence" value="ECO:0007669"/>
    <property type="project" value="UniProtKB-KW"/>
</dbReference>